<dbReference type="InterPro" id="IPR035901">
    <property type="entry name" value="GIY-YIG_endonuc_sf"/>
</dbReference>
<comment type="caution">
    <text evidence="1">The sequence shown here is derived from an EMBL/GenBank/DDBJ whole genome shotgun (WGS) entry which is preliminary data.</text>
</comment>
<organism evidence="1 2">
    <name type="scientific">Stenotrophomonas capsici</name>
    <dbReference type="NCBI Taxonomy" id="3110230"/>
    <lineage>
        <taxon>Bacteria</taxon>
        <taxon>Pseudomonadati</taxon>
        <taxon>Pseudomonadota</taxon>
        <taxon>Gammaproteobacteria</taxon>
        <taxon>Lysobacterales</taxon>
        <taxon>Lysobacteraceae</taxon>
        <taxon>Stenotrophomonas</taxon>
    </lineage>
</organism>
<dbReference type="RefSeq" id="WP_323438492.1">
    <property type="nucleotide sequence ID" value="NZ_JAYFUH010000085.1"/>
</dbReference>
<dbReference type="EMBL" id="JAYFUH010000085">
    <property type="protein sequence ID" value="MEA5667514.1"/>
    <property type="molecule type" value="Genomic_DNA"/>
</dbReference>
<dbReference type="Gene3D" id="3.40.1440.10">
    <property type="entry name" value="GIY-YIG endonuclease"/>
    <property type="match status" value="1"/>
</dbReference>
<reference evidence="1 2" key="1">
    <citation type="submission" date="2023-12" db="EMBL/GenBank/DDBJ databases">
        <title>Stenotrophomonas guangdongensis sp. nov., isolated from wilted pepper plants (Capsicum annuum).</title>
        <authorList>
            <person name="Qiu M."/>
            <person name="Li Y."/>
            <person name="Liu Q."/>
            <person name="Zhang X."/>
            <person name="Huang Y."/>
            <person name="Guo R."/>
            <person name="Hu M."/>
            <person name="Zhou J."/>
            <person name="Zhou X."/>
        </authorList>
    </citation>
    <scope>NUCLEOTIDE SEQUENCE [LARGE SCALE GENOMIC DNA]</scope>
    <source>
        <strain evidence="1 2">MH1</strain>
    </source>
</reference>
<evidence type="ECO:0000313" key="1">
    <source>
        <dbReference type="EMBL" id="MEA5667514.1"/>
    </source>
</evidence>
<dbReference type="SUPFAM" id="SSF82771">
    <property type="entry name" value="GIY-YIG endonuclease"/>
    <property type="match status" value="1"/>
</dbReference>
<dbReference type="Proteomes" id="UP001301653">
    <property type="component" value="Unassembled WGS sequence"/>
</dbReference>
<dbReference type="CDD" id="cd10451">
    <property type="entry name" value="GIY-YIG_LuxR_like"/>
    <property type="match status" value="1"/>
</dbReference>
<accession>A0ABU5V444</accession>
<sequence>MDKQTRRQQSADYKRQEVQSGIYQIRCTATDTRWAGIALNLSAIRNRLWFGLRQGSHPHRQLQEAWATHGADAFQWEPILALEEDPERLDFERDRLLRDALEQHCARTGALPLR</sequence>
<proteinExistence type="predicted"/>
<evidence type="ECO:0000313" key="2">
    <source>
        <dbReference type="Proteomes" id="UP001301653"/>
    </source>
</evidence>
<protein>
    <submittedName>
        <fullName evidence="1">GIY-YIG nuclease family protein</fullName>
    </submittedName>
</protein>
<gene>
    <name evidence="1" type="ORF">VA603_08230</name>
</gene>
<keyword evidence="2" id="KW-1185">Reference proteome</keyword>
<name>A0ABU5V444_9GAMM</name>